<feature type="coiled-coil region" evidence="1">
    <location>
        <begin position="93"/>
        <end position="120"/>
    </location>
</feature>
<organism evidence="2 3">
    <name type="scientific">Carnegiea gigantea</name>
    <dbReference type="NCBI Taxonomy" id="171969"/>
    <lineage>
        <taxon>Eukaryota</taxon>
        <taxon>Viridiplantae</taxon>
        <taxon>Streptophyta</taxon>
        <taxon>Embryophyta</taxon>
        <taxon>Tracheophyta</taxon>
        <taxon>Spermatophyta</taxon>
        <taxon>Magnoliopsida</taxon>
        <taxon>eudicotyledons</taxon>
        <taxon>Gunneridae</taxon>
        <taxon>Pentapetalae</taxon>
        <taxon>Caryophyllales</taxon>
        <taxon>Cactineae</taxon>
        <taxon>Cactaceae</taxon>
        <taxon>Cactoideae</taxon>
        <taxon>Echinocereeae</taxon>
        <taxon>Carnegiea</taxon>
    </lineage>
</organism>
<reference evidence="2" key="1">
    <citation type="submission" date="2022-04" db="EMBL/GenBank/DDBJ databases">
        <title>Carnegiea gigantea Genome sequencing and assembly v2.</title>
        <authorList>
            <person name="Copetti D."/>
            <person name="Sanderson M.J."/>
            <person name="Burquez A."/>
            <person name="Wojciechowski M.F."/>
        </authorList>
    </citation>
    <scope>NUCLEOTIDE SEQUENCE</scope>
    <source>
        <strain evidence="2">SGP5-SGP5p</strain>
        <tissue evidence="2">Aerial part</tissue>
    </source>
</reference>
<dbReference type="AlphaFoldDB" id="A0A9Q1K6X9"/>
<dbReference type="EMBL" id="JAKOGI010000297">
    <property type="protein sequence ID" value="KAJ8437496.1"/>
    <property type="molecule type" value="Genomic_DNA"/>
</dbReference>
<keyword evidence="1" id="KW-0175">Coiled coil</keyword>
<sequence>MYKGHVAHIYKITRQRHSMPRDKERLHSEEFNMIKEKLGQLLGDKEVTTGNVTWEGDVYSQERRGRVHGLGLGPSSFASLSSTQCGEQLDDVHDQCSEKMEFLEAENKRLLDKVKRLESQQTERLAKLARLRALDDDIMTYDVTPSTTIGT</sequence>
<dbReference type="Proteomes" id="UP001153076">
    <property type="component" value="Unassembled WGS sequence"/>
</dbReference>
<evidence type="ECO:0000256" key="1">
    <source>
        <dbReference type="SAM" id="Coils"/>
    </source>
</evidence>
<accession>A0A9Q1K6X9</accession>
<name>A0A9Q1K6X9_9CARY</name>
<gene>
    <name evidence="2" type="ORF">Cgig2_007473</name>
</gene>
<evidence type="ECO:0000313" key="2">
    <source>
        <dbReference type="EMBL" id="KAJ8437496.1"/>
    </source>
</evidence>
<protein>
    <submittedName>
        <fullName evidence="2">Uncharacterized protein</fullName>
    </submittedName>
</protein>
<evidence type="ECO:0000313" key="3">
    <source>
        <dbReference type="Proteomes" id="UP001153076"/>
    </source>
</evidence>
<keyword evidence="3" id="KW-1185">Reference proteome</keyword>
<comment type="caution">
    <text evidence="2">The sequence shown here is derived from an EMBL/GenBank/DDBJ whole genome shotgun (WGS) entry which is preliminary data.</text>
</comment>
<proteinExistence type="predicted"/>